<gene>
    <name evidence="15" type="primary">LOC115755191</name>
</gene>
<evidence type="ECO:0000259" key="13">
    <source>
        <dbReference type="PROSITE" id="PS50011"/>
    </source>
</evidence>
<sequence>MKNGFIVWTGQAGTVATISRIVIDRDRELAALTQPGTFRESRIEDDDVTDLIKNDPGVADMPALEDAVDDEFGIVIASPQPFPGKWEEGDLADSGVYDLDEFTPDYKEIRQDFEQHETFRPLTGDETISINLGDEENPKEIKIGANLSPEMSRHSVPIEIMGLSSLAIFFSLAHNNLSGSLPWKIGSLINLGKLDLSYNRLSGLLPASISGCVRLEWLHLEANSFHGQIPQALHLLRGLQELDLSNNNFSGPIPSFLAELSLLNYLNISFNELEGQVPKGGVFLNASAVSISGNKQLCGGVPGLMLPLCKLPSSNKSSTTTAIVISVVAGSLLCLASLFLSVFCYRKKKQTRGDDTTSSSLEQQFLRISYEVLLRATDRFSETNLIGQGRYGTVYKGILDDGATVAVKVLNLMQRGASRSFVSECRTLGTIRHRNLVKILSVCSSVDFRGNDFKALIYEFMANESLEEWLHPGTIEQDDDCGKSRNLRLVQRLNVAIDIATAIEYMHKGCSLAIVHGDLKPSNVLLDNDMVARVGDFGLAKIIATMSTEATGVQDQGSSTSTAVRGSIGYVPPEYGMGHKVSTLGDAYSYGILLLEMFTGKRPTEEAFGHHLNLHSFVQMALPDRMMDIVDLRLWKEAGDRQQEIKMRDCIISVFEVGVACSMESPPDRMDMTEAIRKLCSIKASYETRERMTGM</sequence>
<keyword evidence="4 12" id="KW-0812">Transmembrane</keyword>
<dbReference type="InterPro" id="IPR051809">
    <property type="entry name" value="Plant_receptor-like_S/T_kinase"/>
</dbReference>
<evidence type="ECO:0000256" key="4">
    <source>
        <dbReference type="ARBA" id="ARBA00022692"/>
    </source>
</evidence>
<keyword evidence="6 11" id="KW-0547">Nucleotide-binding</keyword>
<reference evidence="15" key="1">
    <citation type="submission" date="2025-08" db="UniProtKB">
        <authorList>
            <consortium name="RefSeq"/>
        </authorList>
    </citation>
    <scope>IDENTIFICATION</scope>
    <source>
        <tissue evidence="15">Leaf</tissue>
    </source>
</reference>
<feature type="transmembrane region" description="Helical" evidence="12">
    <location>
        <begin position="322"/>
        <end position="345"/>
    </location>
</feature>
<protein>
    <submittedName>
        <fullName evidence="15">Probable LRR receptor-like serine/threonine-protein kinase At3g47570</fullName>
    </submittedName>
</protein>
<dbReference type="InterPro" id="IPR001611">
    <property type="entry name" value="Leu-rich_rpt"/>
</dbReference>
<dbReference type="PROSITE" id="PS50011">
    <property type="entry name" value="PROTEIN_KINASE_DOM"/>
    <property type="match status" value="1"/>
</dbReference>
<keyword evidence="8 11" id="KW-0067">ATP-binding</keyword>
<evidence type="ECO:0000313" key="15">
    <source>
        <dbReference type="RefSeq" id="XP_048135612.1"/>
    </source>
</evidence>
<evidence type="ECO:0000256" key="8">
    <source>
        <dbReference type="ARBA" id="ARBA00022840"/>
    </source>
</evidence>
<keyword evidence="10 12" id="KW-0472">Membrane</keyword>
<dbReference type="SUPFAM" id="SSF52058">
    <property type="entry name" value="L domain-like"/>
    <property type="match status" value="1"/>
</dbReference>
<name>A0ABM3HGA5_9MYRT</name>
<evidence type="ECO:0000256" key="7">
    <source>
        <dbReference type="ARBA" id="ARBA00022777"/>
    </source>
</evidence>
<dbReference type="PRINTS" id="PR00019">
    <property type="entry name" value="LEURICHRPT"/>
</dbReference>
<evidence type="ECO:0000256" key="1">
    <source>
        <dbReference type="ARBA" id="ARBA00004370"/>
    </source>
</evidence>
<dbReference type="InterPro" id="IPR008271">
    <property type="entry name" value="Ser/Thr_kinase_AS"/>
</dbReference>
<dbReference type="InterPro" id="IPR017441">
    <property type="entry name" value="Protein_kinase_ATP_BS"/>
</dbReference>
<dbReference type="SUPFAM" id="SSF56112">
    <property type="entry name" value="Protein kinase-like (PK-like)"/>
    <property type="match status" value="1"/>
</dbReference>
<accession>A0ABM3HGA5</accession>
<evidence type="ECO:0000256" key="6">
    <source>
        <dbReference type="ARBA" id="ARBA00022741"/>
    </source>
</evidence>
<dbReference type="InterPro" id="IPR000719">
    <property type="entry name" value="Prot_kinase_dom"/>
</dbReference>
<dbReference type="PANTHER" id="PTHR27008:SF592">
    <property type="entry name" value="LEUCINE-RICH REPEAT RECEPTOR-LIKE PROTEIN KINASE FAMILY PROTEIN-RELATED"/>
    <property type="match status" value="1"/>
</dbReference>
<dbReference type="Gene3D" id="3.30.200.20">
    <property type="entry name" value="Phosphorylase Kinase, domain 1"/>
    <property type="match status" value="1"/>
</dbReference>
<feature type="binding site" evidence="11">
    <location>
        <position position="408"/>
    </location>
    <ligand>
        <name>ATP</name>
        <dbReference type="ChEBI" id="CHEBI:30616"/>
    </ligand>
</feature>
<dbReference type="Proteomes" id="UP000827889">
    <property type="component" value="Chromosome 5"/>
</dbReference>
<proteinExistence type="predicted"/>
<keyword evidence="14" id="KW-1185">Reference proteome</keyword>
<dbReference type="RefSeq" id="XP_048135612.1">
    <property type="nucleotide sequence ID" value="XM_048279655.1"/>
</dbReference>
<evidence type="ECO:0000256" key="2">
    <source>
        <dbReference type="ARBA" id="ARBA00022614"/>
    </source>
</evidence>
<dbReference type="PROSITE" id="PS00107">
    <property type="entry name" value="PROTEIN_KINASE_ATP"/>
    <property type="match status" value="1"/>
</dbReference>
<feature type="domain" description="Protein kinase" evidence="13">
    <location>
        <begin position="380"/>
        <end position="655"/>
    </location>
</feature>
<dbReference type="Pfam" id="PF00069">
    <property type="entry name" value="Pkinase"/>
    <property type="match status" value="1"/>
</dbReference>
<dbReference type="Pfam" id="PF00560">
    <property type="entry name" value="LRR_1"/>
    <property type="match status" value="1"/>
</dbReference>
<dbReference type="SMART" id="SM00220">
    <property type="entry name" value="S_TKc"/>
    <property type="match status" value="1"/>
</dbReference>
<evidence type="ECO:0000256" key="11">
    <source>
        <dbReference type="PROSITE-ProRule" id="PRU10141"/>
    </source>
</evidence>
<evidence type="ECO:0000256" key="12">
    <source>
        <dbReference type="SAM" id="Phobius"/>
    </source>
</evidence>
<evidence type="ECO:0000256" key="9">
    <source>
        <dbReference type="ARBA" id="ARBA00022989"/>
    </source>
</evidence>
<evidence type="ECO:0000256" key="3">
    <source>
        <dbReference type="ARBA" id="ARBA00022679"/>
    </source>
</evidence>
<keyword evidence="2" id="KW-0433">Leucine-rich repeat</keyword>
<keyword evidence="5" id="KW-0677">Repeat</keyword>
<dbReference type="PROSITE" id="PS00108">
    <property type="entry name" value="PROTEIN_KINASE_ST"/>
    <property type="match status" value="1"/>
</dbReference>
<comment type="subcellular location">
    <subcellularLocation>
        <location evidence="1">Membrane</location>
    </subcellularLocation>
</comment>
<keyword evidence="9 12" id="KW-1133">Transmembrane helix</keyword>
<evidence type="ECO:0000256" key="10">
    <source>
        <dbReference type="ARBA" id="ARBA00023136"/>
    </source>
</evidence>
<dbReference type="GeneID" id="115755191"/>
<dbReference type="CDD" id="cd14066">
    <property type="entry name" value="STKc_IRAK"/>
    <property type="match status" value="1"/>
</dbReference>
<dbReference type="PANTHER" id="PTHR27008">
    <property type="entry name" value="OS04G0122200 PROTEIN"/>
    <property type="match status" value="1"/>
</dbReference>
<keyword evidence="7" id="KW-0418">Kinase</keyword>
<evidence type="ECO:0000313" key="14">
    <source>
        <dbReference type="Proteomes" id="UP000827889"/>
    </source>
</evidence>
<evidence type="ECO:0000256" key="5">
    <source>
        <dbReference type="ARBA" id="ARBA00022737"/>
    </source>
</evidence>
<dbReference type="Pfam" id="PF13855">
    <property type="entry name" value="LRR_8"/>
    <property type="match status" value="1"/>
</dbReference>
<dbReference type="Gene3D" id="1.10.510.10">
    <property type="entry name" value="Transferase(Phosphotransferase) domain 1"/>
    <property type="match status" value="1"/>
</dbReference>
<organism evidence="14 15">
    <name type="scientific">Rhodamnia argentea</name>
    <dbReference type="NCBI Taxonomy" id="178133"/>
    <lineage>
        <taxon>Eukaryota</taxon>
        <taxon>Viridiplantae</taxon>
        <taxon>Streptophyta</taxon>
        <taxon>Embryophyta</taxon>
        <taxon>Tracheophyta</taxon>
        <taxon>Spermatophyta</taxon>
        <taxon>Magnoliopsida</taxon>
        <taxon>eudicotyledons</taxon>
        <taxon>Gunneridae</taxon>
        <taxon>Pentapetalae</taxon>
        <taxon>rosids</taxon>
        <taxon>malvids</taxon>
        <taxon>Myrtales</taxon>
        <taxon>Myrtaceae</taxon>
        <taxon>Myrtoideae</taxon>
        <taxon>Myrteae</taxon>
        <taxon>Australasian group</taxon>
        <taxon>Rhodamnia</taxon>
    </lineage>
</organism>
<dbReference type="Gene3D" id="3.80.10.10">
    <property type="entry name" value="Ribonuclease Inhibitor"/>
    <property type="match status" value="1"/>
</dbReference>
<dbReference type="InterPro" id="IPR032675">
    <property type="entry name" value="LRR_dom_sf"/>
</dbReference>
<keyword evidence="3" id="KW-0808">Transferase</keyword>
<dbReference type="InterPro" id="IPR011009">
    <property type="entry name" value="Kinase-like_dom_sf"/>
</dbReference>